<evidence type="ECO:0000313" key="2">
    <source>
        <dbReference type="Proteomes" id="UP001642409"/>
    </source>
</evidence>
<accession>A0ABP1GL60</accession>
<proteinExistence type="predicted"/>
<name>A0ABP1GL60_9EUKA</name>
<evidence type="ECO:0000313" key="1">
    <source>
        <dbReference type="EMBL" id="CAL5971074.1"/>
    </source>
</evidence>
<comment type="caution">
    <text evidence="1">The sequence shown here is derived from an EMBL/GenBank/DDBJ whole genome shotgun (WGS) entry which is preliminary data.</text>
</comment>
<organism evidence="1 2">
    <name type="scientific">Hexamita inflata</name>
    <dbReference type="NCBI Taxonomy" id="28002"/>
    <lineage>
        <taxon>Eukaryota</taxon>
        <taxon>Metamonada</taxon>
        <taxon>Diplomonadida</taxon>
        <taxon>Hexamitidae</taxon>
        <taxon>Hexamitinae</taxon>
        <taxon>Hexamita</taxon>
    </lineage>
</organism>
<protein>
    <submittedName>
        <fullName evidence="1">Hypothetical_protein</fullName>
    </submittedName>
</protein>
<dbReference type="EMBL" id="CAXDID020000002">
    <property type="protein sequence ID" value="CAL5971074.1"/>
    <property type="molecule type" value="Genomic_DNA"/>
</dbReference>
<keyword evidence="2" id="KW-1185">Reference proteome</keyword>
<dbReference type="Proteomes" id="UP001642409">
    <property type="component" value="Unassembled WGS sequence"/>
</dbReference>
<sequence>MTASLIKLSYGFDFHELLDFVFLKLLKFRIYLQSVMGFSVKSNKTNCFGMFQKLFMLLPLILRKVNQELCSSSTFSILLFSIFKYVSQTIFPIPDRNFPSKLDTVSQVTFVGMLMKLILGQHFIVRFLTSLKVLMNPKEVSYTKLLLISSLSPSIQFLYFKIISWSYSSELFNCTFYNSIQLILQ</sequence>
<reference evidence="1 2" key="1">
    <citation type="submission" date="2024-07" db="EMBL/GenBank/DDBJ databases">
        <authorList>
            <person name="Akdeniz Z."/>
        </authorList>
    </citation>
    <scope>NUCLEOTIDE SEQUENCE [LARGE SCALE GENOMIC DNA]</scope>
</reference>
<gene>
    <name evidence="1" type="ORF">HINF_LOCUS1014</name>
</gene>